<proteinExistence type="predicted"/>
<dbReference type="AlphaFoldDB" id="A0AAV1GNE3"/>
<dbReference type="EMBL" id="OY660879">
    <property type="protein sequence ID" value="CAJ1075200.1"/>
    <property type="molecule type" value="Genomic_DNA"/>
</dbReference>
<evidence type="ECO:0000313" key="1">
    <source>
        <dbReference type="EMBL" id="CAJ1075200.1"/>
    </source>
</evidence>
<sequence length="188" mass="21213">MDVRGCRAGTEVDEKQRRRARQDSGALCSYTRHWETHSNTFTHSHTDAAVHTSACFCPLPHRLALASWRAAPSPVQSWVSKLLDPLSASDQLTSEIDPPLLWTAVILRAIIHKNWASQLIYTSRGEVAPTCGPEGAVRGYLFWSNQAELNTRQKTDDPAVEHFSSNSIDCHISLWDKKLAYFNKQRLK</sequence>
<name>A0AAV1GNE3_XYRNO</name>
<organism evidence="1 2">
    <name type="scientific">Xyrichtys novacula</name>
    <name type="common">Pearly razorfish</name>
    <name type="synonym">Hemipteronotus novacula</name>
    <dbReference type="NCBI Taxonomy" id="13765"/>
    <lineage>
        <taxon>Eukaryota</taxon>
        <taxon>Metazoa</taxon>
        <taxon>Chordata</taxon>
        <taxon>Craniata</taxon>
        <taxon>Vertebrata</taxon>
        <taxon>Euteleostomi</taxon>
        <taxon>Actinopterygii</taxon>
        <taxon>Neopterygii</taxon>
        <taxon>Teleostei</taxon>
        <taxon>Neoteleostei</taxon>
        <taxon>Acanthomorphata</taxon>
        <taxon>Eupercaria</taxon>
        <taxon>Labriformes</taxon>
        <taxon>Labridae</taxon>
        <taxon>Xyrichtys</taxon>
    </lineage>
</organism>
<accession>A0AAV1GNE3</accession>
<gene>
    <name evidence="1" type="ORF">XNOV1_A031375</name>
</gene>
<evidence type="ECO:0000313" key="2">
    <source>
        <dbReference type="Proteomes" id="UP001178508"/>
    </source>
</evidence>
<reference evidence="1" key="1">
    <citation type="submission" date="2023-08" db="EMBL/GenBank/DDBJ databases">
        <authorList>
            <person name="Alioto T."/>
            <person name="Alioto T."/>
            <person name="Gomez Garrido J."/>
        </authorList>
    </citation>
    <scope>NUCLEOTIDE SEQUENCE</scope>
</reference>
<protein>
    <submittedName>
        <fullName evidence="1">Uncharacterized protein</fullName>
    </submittedName>
</protein>
<keyword evidence="2" id="KW-1185">Reference proteome</keyword>
<dbReference type="Proteomes" id="UP001178508">
    <property type="component" value="Chromosome 16"/>
</dbReference>